<protein>
    <submittedName>
        <fullName evidence="4">NADAR family protein</fullName>
    </submittedName>
</protein>
<dbReference type="InterPro" id="IPR012816">
    <property type="entry name" value="NADAR"/>
</dbReference>
<dbReference type="RefSeq" id="WP_305472572.1">
    <property type="nucleotide sequence ID" value="NZ_JAUYVT010000014.1"/>
</dbReference>
<comment type="catalytic activity">
    <reaction evidence="1">
        <text>5-amino-6-(5-phospho-D-ribosylamino)uracil + H2O = 5,6-diaminouracil + D-ribose 5-phosphate</text>
        <dbReference type="Rhea" id="RHEA:55020"/>
        <dbReference type="ChEBI" id="CHEBI:15377"/>
        <dbReference type="ChEBI" id="CHEBI:46252"/>
        <dbReference type="ChEBI" id="CHEBI:58453"/>
        <dbReference type="ChEBI" id="CHEBI:78346"/>
    </reaction>
</comment>
<evidence type="ECO:0000259" key="3">
    <source>
        <dbReference type="Pfam" id="PF08719"/>
    </source>
</evidence>
<comment type="catalytic activity">
    <reaction evidence="2">
        <text>2,5-diamino-6-hydroxy-4-(5-phosphoribosylamino)-pyrimidine + H2O = 2,5,6-triamino-4-hydroxypyrimidine + D-ribose 5-phosphate</text>
        <dbReference type="Rhea" id="RHEA:23436"/>
        <dbReference type="ChEBI" id="CHEBI:15377"/>
        <dbReference type="ChEBI" id="CHEBI:58614"/>
        <dbReference type="ChEBI" id="CHEBI:78346"/>
        <dbReference type="ChEBI" id="CHEBI:137796"/>
    </reaction>
</comment>
<name>A0ABT9FGF6_9GAMM</name>
<evidence type="ECO:0000313" key="4">
    <source>
        <dbReference type="EMBL" id="MDP2565826.1"/>
    </source>
</evidence>
<sequence>MAVDNGVLGVAGFSKVNCKWGEFSNMHAGFPIKLASYELSSSEALYQIMRFTERMDVQDFILQEKRPMAVKFISRAHIEKSRSDFNDIRVPLMSWVVRLKFAQHYDVLHPILMSTEELDIIEISSKDSFWGAKYEPYVGFRGLNVLGKIYMELRILAHDKPKSFFDKVVCPPELKLGICGETDLDWSRFS</sequence>
<reference evidence="4" key="1">
    <citation type="submission" date="2023-07" db="EMBL/GenBank/DDBJ databases">
        <title>Genome content predicts the carbon catabolic preferences of heterotrophic bacteria.</title>
        <authorList>
            <person name="Gralka M."/>
        </authorList>
    </citation>
    <scope>NUCLEOTIDE SEQUENCE</scope>
    <source>
        <strain evidence="4">4G09</strain>
    </source>
</reference>
<dbReference type="Gene3D" id="1.10.357.40">
    <property type="entry name" value="YbiA-like"/>
    <property type="match status" value="1"/>
</dbReference>
<dbReference type="SUPFAM" id="SSF143990">
    <property type="entry name" value="YbiA-like"/>
    <property type="match status" value="1"/>
</dbReference>
<dbReference type="CDD" id="cd15457">
    <property type="entry name" value="NADAR"/>
    <property type="match status" value="1"/>
</dbReference>
<dbReference type="Pfam" id="PF08719">
    <property type="entry name" value="NADAR"/>
    <property type="match status" value="1"/>
</dbReference>
<feature type="domain" description="NADAR" evidence="3">
    <location>
        <begin position="18"/>
        <end position="154"/>
    </location>
</feature>
<dbReference type="EMBL" id="JAUYVT010000014">
    <property type="protein sequence ID" value="MDP2565826.1"/>
    <property type="molecule type" value="Genomic_DNA"/>
</dbReference>
<dbReference type="InterPro" id="IPR037238">
    <property type="entry name" value="YbiA-like_sf"/>
</dbReference>
<keyword evidence="5" id="KW-1185">Reference proteome</keyword>
<comment type="caution">
    <text evidence="4">The sequence shown here is derived from an EMBL/GenBank/DDBJ whole genome shotgun (WGS) entry which is preliminary data.</text>
</comment>
<gene>
    <name evidence="4" type="ORF">Q8W34_14360</name>
</gene>
<dbReference type="Proteomes" id="UP001177212">
    <property type="component" value="Unassembled WGS sequence"/>
</dbReference>
<accession>A0ABT9FGF6</accession>
<evidence type="ECO:0000256" key="2">
    <source>
        <dbReference type="ARBA" id="ARBA00000751"/>
    </source>
</evidence>
<proteinExistence type="predicted"/>
<evidence type="ECO:0000256" key="1">
    <source>
        <dbReference type="ARBA" id="ARBA00000022"/>
    </source>
</evidence>
<organism evidence="4 5">
    <name type="scientific">Pseudoalteromonas marina</name>
    <dbReference type="NCBI Taxonomy" id="267375"/>
    <lineage>
        <taxon>Bacteria</taxon>
        <taxon>Pseudomonadati</taxon>
        <taxon>Pseudomonadota</taxon>
        <taxon>Gammaproteobacteria</taxon>
        <taxon>Alteromonadales</taxon>
        <taxon>Pseudoalteromonadaceae</taxon>
        <taxon>Pseudoalteromonas</taxon>
    </lineage>
</organism>
<evidence type="ECO:0000313" key="5">
    <source>
        <dbReference type="Proteomes" id="UP001177212"/>
    </source>
</evidence>